<dbReference type="CDD" id="cd04317">
    <property type="entry name" value="EcAspRS_like_N"/>
    <property type="match status" value="1"/>
</dbReference>
<feature type="region of interest" description="Disordered" evidence="6">
    <location>
        <begin position="207"/>
        <end position="249"/>
    </location>
</feature>
<dbReference type="Gene3D" id="3.30.1360.30">
    <property type="entry name" value="GAD-like domain"/>
    <property type="match status" value="1"/>
</dbReference>
<dbReference type="InterPro" id="IPR012340">
    <property type="entry name" value="NA-bd_OB-fold"/>
</dbReference>
<dbReference type="InterPro" id="IPR045864">
    <property type="entry name" value="aa-tRNA-synth_II/BPL/LPL"/>
</dbReference>
<dbReference type="STRING" id="1884261.A0A5C3QFT7"/>
<keyword evidence="5 8" id="KW-0030">Aminoacyl-tRNA synthetase</keyword>
<dbReference type="HAMAP" id="MF_00044">
    <property type="entry name" value="Asp_tRNA_synth_type1"/>
    <property type="match status" value="1"/>
</dbReference>
<dbReference type="Pfam" id="PF00152">
    <property type="entry name" value="tRNA-synt_2"/>
    <property type="match status" value="2"/>
</dbReference>
<dbReference type="GO" id="GO:0004815">
    <property type="term" value="F:aspartate-tRNA ligase activity"/>
    <property type="evidence" value="ECO:0007669"/>
    <property type="project" value="TreeGrafter"/>
</dbReference>
<keyword evidence="9" id="KW-1185">Reference proteome</keyword>
<dbReference type="Pfam" id="PF01336">
    <property type="entry name" value="tRNA_anti-codon"/>
    <property type="match status" value="1"/>
</dbReference>
<evidence type="ECO:0000256" key="1">
    <source>
        <dbReference type="ARBA" id="ARBA00022598"/>
    </source>
</evidence>
<dbReference type="GO" id="GO:0006422">
    <property type="term" value="P:aspartyl-tRNA aminoacylation"/>
    <property type="evidence" value="ECO:0007669"/>
    <property type="project" value="TreeGrafter"/>
</dbReference>
<keyword evidence="3" id="KW-0067">ATP-binding</keyword>
<dbReference type="GO" id="GO:0005739">
    <property type="term" value="C:mitochondrion"/>
    <property type="evidence" value="ECO:0007669"/>
    <property type="project" value="TreeGrafter"/>
</dbReference>
<feature type="compositionally biased region" description="Low complexity" evidence="6">
    <location>
        <begin position="213"/>
        <end position="227"/>
    </location>
</feature>
<evidence type="ECO:0000256" key="3">
    <source>
        <dbReference type="ARBA" id="ARBA00022840"/>
    </source>
</evidence>
<organism evidence="8 9">
    <name type="scientific">Pterulicium gracile</name>
    <dbReference type="NCBI Taxonomy" id="1884261"/>
    <lineage>
        <taxon>Eukaryota</taxon>
        <taxon>Fungi</taxon>
        <taxon>Dikarya</taxon>
        <taxon>Basidiomycota</taxon>
        <taxon>Agaricomycotina</taxon>
        <taxon>Agaricomycetes</taxon>
        <taxon>Agaricomycetidae</taxon>
        <taxon>Agaricales</taxon>
        <taxon>Pleurotineae</taxon>
        <taxon>Pterulaceae</taxon>
        <taxon>Pterulicium</taxon>
    </lineage>
</organism>
<dbReference type="Gene3D" id="3.30.930.10">
    <property type="entry name" value="Bira Bifunctional Protein, Domain 2"/>
    <property type="match status" value="2"/>
</dbReference>
<dbReference type="AlphaFoldDB" id="A0A5C3QFT7"/>
<evidence type="ECO:0000256" key="6">
    <source>
        <dbReference type="SAM" id="MobiDB-lite"/>
    </source>
</evidence>
<gene>
    <name evidence="8" type="ORF">BDV98DRAFT_622556</name>
</gene>
<dbReference type="EMBL" id="ML178830">
    <property type="protein sequence ID" value="TFL00098.1"/>
    <property type="molecule type" value="Genomic_DNA"/>
</dbReference>
<evidence type="ECO:0000313" key="8">
    <source>
        <dbReference type="EMBL" id="TFL00098.1"/>
    </source>
</evidence>
<dbReference type="InterPro" id="IPR006195">
    <property type="entry name" value="aa-tRNA-synth_II"/>
</dbReference>
<keyword evidence="1" id="KW-0436">Ligase</keyword>
<dbReference type="InterPro" id="IPR004364">
    <property type="entry name" value="Aa-tRNA-synt_II"/>
</dbReference>
<evidence type="ECO:0000313" key="9">
    <source>
        <dbReference type="Proteomes" id="UP000305067"/>
    </source>
</evidence>
<keyword evidence="2" id="KW-0547">Nucleotide-binding</keyword>
<evidence type="ECO:0000256" key="4">
    <source>
        <dbReference type="ARBA" id="ARBA00022917"/>
    </source>
</evidence>
<protein>
    <submittedName>
        <fullName evidence="8">tRNA synthetases class II-domain-containing protein</fullName>
    </submittedName>
</protein>
<dbReference type="PANTHER" id="PTHR22594">
    <property type="entry name" value="ASPARTYL/LYSYL-TRNA SYNTHETASE"/>
    <property type="match status" value="1"/>
</dbReference>
<dbReference type="GO" id="GO:0005524">
    <property type="term" value="F:ATP binding"/>
    <property type="evidence" value="ECO:0007669"/>
    <property type="project" value="UniProtKB-KW"/>
</dbReference>
<dbReference type="InterPro" id="IPR004524">
    <property type="entry name" value="Asp-tRNA-ligase_1"/>
</dbReference>
<evidence type="ECO:0000259" key="7">
    <source>
        <dbReference type="PROSITE" id="PS50862"/>
    </source>
</evidence>
<dbReference type="InterPro" id="IPR047089">
    <property type="entry name" value="Asp-tRNA-ligase_1_N"/>
</dbReference>
<sequence length="728" mass="82144">MHATRLLRQQTTQHASRALCAPYPARTHTCGALSAKNIGEKVTLAGWLLPERKSNKQFSFFPLKDSSGTTQLLVDHSHPEYERTVKGVPVESVVIVQGLVVQRPKDARREGGTGDIDIRVESFRVLNPAKDQLPFVPSDVHAPLANDDLRARFRYLDLRRPTMTRNIRKRAKVARVCRDVLEEEDFIEVETPLLLRSSPEGAREFLVPTRQRSLLPSSTTPITSDPSQPASPNPSRPASQPTFYALPQSPQQPKQLLICSGAVDRYYQFARCFRDEDGRKDRQPEFTQVDLEMAWVSWGVGAEGSMGSTPDGEAEAGQRKERVCDEDGEWRREKLRMGVSVDEWRIGGGEVRDIVESLVRRMWKDAEGVDLEERFRVMTYQEAMSRYGSDKPDLRFGLEIRDMGDQLPTRLHPDLRMNGPDEAVDCLVIPKSHPNSPPHVAAHNRASKSIVHKNTPTGYGDQDQRFRVTKENQFTWMNKSSLIQGCVPPPDGMYFEPVDHAAINRRIGLEVGAEIWLVRRPRIHTGGSTTLGQRRLLIDQIAQQKFNLTHPEDLYRFLWVTEFPLFTRADEDKEFLAHGRWSSSHHPFTAPMWEDVERMYQGVGDDLGKVRGQHYDLVLNGMEIGGGSVRVHNAEMQDFIFSEILQLSDTEKKPFDQLLDALRCGAPPHGGIALGFDRIMSILCKTNSIRDVIAFPKTGGGSDLMFRSPAVVPEEALRVYGIKPASDS</sequence>
<dbReference type="InterPro" id="IPR004365">
    <property type="entry name" value="NA-bd_OB_tRNA"/>
</dbReference>
<dbReference type="Gene3D" id="2.40.50.140">
    <property type="entry name" value="Nucleic acid-binding proteins"/>
    <property type="match status" value="1"/>
</dbReference>
<dbReference type="GO" id="GO:0003676">
    <property type="term" value="F:nucleic acid binding"/>
    <property type="evidence" value="ECO:0007669"/>
    <property type="project" value="InterPro"/>
</dbReference>
<feature type="domain" description="Aminoacyl-transfer RNA synthetases class-II family profile" evidence="7">
    <location>
        <begin position="170"/>
        <end position="713"/>
    </location>
</feature>
<dbReference type="PROSITE" id="PS50862">
    <property type="entry name" value="AA_TRNA_LIGASE_II"/>
    <property type="match status" value="1"/>
</dbReference>
<dbReference type="SUPFAM" id="SSF50249">
    <property type="entry name" value="Nucleic acid-binding proteins"/>
    <property type="match status" value="1"/>
</dbReference>
<evidence type="ECO:0000256" key="5">
    <source>
        <dbReference type="ARBA" id="ARBA00023146"/>
    </source>
</evidence>
<reference evidence="8 9" key="1">
    <citation type="journal article" date="2019" name="Nat. Ecol. Evol.">
        <title>Megaphylogeny resolves global patterns of mushroom evolution.</title>
        <authorList>
            <person name="Varga T."/>
            <person name="Krizsan K."/>
            <person name="Foldi C."/>
            <person name="Dima B."/>
            <person name="Sanchez-Garcia M."/>
            <person name="Sanchez-Ramirez S."/>
            <person name="Szollosi G.J."/>
            <person name="Szarkandi J.G."/>
            <person name="Papp V."/>
            <person name="Albert L."/>
            <person name="Andreopoulos W."/>
            <person name="Angelini C."/>
            <person name="Antonin V."/>
            <person name="Barry K.W."/>
            <person name="Bougher N.L."/>
            <person name="Buchanan P."/>
            <person name="Buyck B."/>
            <person name="Bense V."/>
            <person name="Catcheside P."/>
            <person name="Chovatia M."/>
            <person name="Cooper J."/>
            <person name="Damon W."/>
            <person name="Desjardin D."/>
            <person name="Finy P."/>
            <person name="Geml J."/>
            <person name="Haridas S."/>
            <person name="Hughes K."/>
            <person name="Justo A."/>
            <person name="Karasinski D."/>
            <person name="Kautmanova I."/>
            <person name="Kiss B."/>
            <person name="Kocsube S."/>
            <person name="Kotiranta H."/>
            <person name="LaButti K.M."/>
            <person name="Lechner B.E."/>
            <person name="Liimatainen K."/>
            <person name="Lipzen A."/>
            <person name="Lukacs Z."/>
            <person name="Mihaltcheva S."/>
            <person name="Morgado L.N."/>
            <person name="Niskanen T."/>
            <person name="Noordeloos M.E."/>
            <person name="Ohm R.A."/>
            <person name="Ortiz-Santana B."/>
            <person name="Ovrebo C."/>
            <person name="Racz N."/>
            <person name="Riley R."/>
            <person name="Savchenko A."/>
            <person name="Shiryaev A."/>
            <person name="Soop K."/>
            <person name="Spirin V."/>
            <person name="Szebenyi C."/>
            <person name="Tomsovsky M."/>
            <person name="Tulloss R.E."/>
            <person name="Uehling J."/>
            <person name="Grigoriev I.V."/>
            <person name="Vagvolgyi C."/>
            <person name="Papp T."/>
            <person name="Martin F.M."/>
            <person name="Miettinen O."/>
            <person name="Hibbett D.S."/>
            <person name="Nagy L.G."/>
        </authorList>
    </citation>
    <scope>NUCLEOTIDE SEQUENCE [LARGE SCALE GENOMIC DNA]</scope>
    <source>
        <strain evidence="8 9">CBS 309.79</strain>
    </source>
</reference>
<evidence type="ECO:0000256" key="2">
    <source>
        <dbReference type="ARBA" id="ARBA00022741"/>
    </source>
</evidence>
<dbReference type="SUPFAM" id="SSF55681">
    <property type="entry name" value="Class II aaRS and biotin synthetases"/>
    <property type="match status" value="2"/>
</dbReference>
<dbReference type="Proteomes" id="UP000305067">
    <property type="component" value="Unassembled WGS sequence"/>
</dbReference>
<accession>A0A5C3QFT7</accession>
<dbReference type="PANTHER" id="PTHR22594:SF5">
    <property type="entry name" value="ASPARTATE--TRNA LIGASE, MITOCHONDRIAL"/>
    <property type="match status" value="1"/>
</dbReference>
<keyword evidence="4" id="KW-0648">Protein biosynthesis</keyword>
<proteinExistence type="inferred from homology"/>
<name>A0A5C3QFT7_9AGAR</name>
<dbReference type="InterPro" id="IPR004115">
    <property type="entry name" value="GAD-like_sf"/>
</dbReference>
<dbReference type="OrthoDB" id="439710at2759"/>